<reference evidence="3 4" key="1">
    <citation type="journal article" date="2012" name="Nat. Biotechnol.">
        <title>Draft genome sequence of pigeonpea (Cajanus cajan), an orphan legume crop of resource-poor farmers.</title>
        <authorList>
            <person name="Varshney R.K."/>
            <person name="Chen W."/>
            <person name="Li Y."/>
            <person name="Bharti A.K."/>
            <person name="Saxena R.K."/>
            <person name="Schlueter J.A."/>
            <person name="Donoghue M.T."/>
            <person name="Azam S."/>
            <person name="Fan G."/>
            <person name="Whaley A.M."/>
            <person name="Farmer A.D."/>
            <person name="Sheridan J."/>
            <person name="Iwata A."/>
            <person name="Tuteja R."/>
            <person name="Penmetsa R.V."/>
            <person name="Wu W."/>
            <person name="Upadhyaya H.D."/>
            <person name="Yang S.P."/>
            <person name="Shah T."/>
            <person name="Saxena K.B."/>
            <person name="Michael T."/>
            <person name="McCombie W.R."/>
            <person name="Yang B."/>
            <person name="Zhang G."/>
            <person name="Yang H."/>
            <person name="Wang J."/>
            <person name="Spillane C."/>
            <person name="Cook D.R."/>
            <person name="May G.D."/>
            <person name="Xu X."/>
            <person name="Jackson S.A."/>
        </authorList>
    </citation>
    <scope>NUCLEOTIDE SEQUENCE [LARGE SCALE GENOMIC DNA]</scope>
    <source>
        <strain evidence="4">cv. Asha</strain>
    </source>
</reference>
<dbReference type="Gramene" id="C.cajan_23344.t">
    <property type="protein sequence ID" value="C.cajan_23344.t"/>
    <property type="gene ID" value="C.cajan_23344"/>
</dbReference>
<organism evidence="3 4">
    <name type="scientific">Cajanus cajan</name>
    <name type="common">Pigeon pea</name>
    <name type="synonym">Cajanus indicus</name>
    <dbReference type="NCBI Taxonomy" id="3821"/>
    <lineage>
        <taxon>Eukaryota</taxon>
        <taxon>Viridiplantae</taxon>
        <taxon>Streptophyta</taxon>
        <taxon>Embryophyta</taxon>
        <taxon>Tracheophyta</taxon>
        <taxon>Spermatophyta</taxon>
        <taxon>Magnoliopsida</taxon>
        <taxon>eudicotyledons</taxon>
        <taxon>Gunneridae</taxon>
        <taxon>Pentapetalae</taxon>
        <taxon>rosids</taxon>
        <taxon>fabids</taxon>
        <taxon>Fabales</taxon>
        <taxon>Fabaceae</taxon>
        <taxon>Papilionoideae</taxon>
        <taxon>50 kb inversion clade</taxon>
        <taxon>NPAAA clade</taxon>
        <taxon>indigoferoid/millettioid clade</taxon>
        <taxon>Phaseoleae</taxon>
        <taxon>Cajanus</taxon>
    </lineage>
</organism>
<dbReference type="Proteomes" id="UP000075243">
    <property type="component" value="Chromosome 5"/>
</dbReference>
<dbReference type="PANTHER" id="PTHR45835:SF99">
    <property type="entry name" value="CHROMO DOMAIN-CONTAINING PROTEIN-RELATED"/>
    <property type="match status" value="1"/>
</dbReference>
<dbReference type="Pfam" id="PF17921">
    <property type="entry name" value="Integrase_H2C2"/>
    <property type="match status" value="1"/>
</dbReference>
<feature type="domain" description="Integrase zinc-binding" evidence="1">
    <location>
        <begin position="57"/>
        <end position="113"/>
    </location>
</feature>
<proteinExistence type="predicted"/>
<dbReference type="GO" id="GO:0003676">
    <property type="term" value="F:nucleic acid binding"/>
    <property type="evidence" value="ECO:0007669"/>
    <property type="project" value="InterPro"/>
</dbReference>
<sequence>MNLASLAYLTLSKKYFSNKTLLNQSQSISTPLLQPAKCTFGVGILRFKGRIFLPQDAELKRVVLEEGHKSRLSIHPGMTKMYQDLKKTFWWSGMKREIAEYVAACLTCQKAKVEHQKPSGLMQQIEILEWKWDSITMDFIMGLPRSARNSDAIWVIVDRLTKCAHFLPVNIKWSLEKLTQLYVREIVQLHGVPSSIISDRDPRFTSRFWQNHLGSWEEVLPLVEFTYNNSFHASIGMAPFEALYGRRCRTPLCWYQDGESVVVGPELILQTTKIVKMIQEKMKTAQSRQKSYADKRRKPLEFVGPYQIKQRVGLVAYQLALPPSLSNLHDVFHVSQLRKYVHDPSHVVELDNVQVKENLTFEKLPVAVVDHKLKELRGKSIALVKVLWDAATGEATWEVEQQCRERYPFLFPSKYVFGDENFCCWGGCEALLFPFPSSALTHNTLYSHFAEFSPSTLCFFVWIQVPLHTRPPESLLEVLVHLSHTRMYAKSALVAFLQHSSLQPNIMR</sequence>
<dbReference type="PANTHER" id="PTHR45835">
    <property type="entry name" value="YALI0A06105P"/>
    <property type="match status" value="1"/>
</dbReference>
<dbReference type="InterPro" id="IPR041588">
    <property type="entry name" value="Integrase_H2C2"/>
</dbReference>
<dbReference type="InterPro" id="IPR056924">
    <property type="entry name" value="SH3_Tf2-1"/>
</dbReference>
<dbReference type="SUPFAM" id="SSF53098">
    <property type="entry name" value="Ribonuclease H-like"/>
    <property type="match status" value="1"/>
</dbReference>
<evidence type="ECO:0000259" key="2">
    <source>
        <dbReference type="Pfam" id="PF24626"/>
    </source>
</evidence>
<keyword evidence="4" id="KW-1185">Reference proteome</keyword>
<dbReference type="EMBL" id="CM003607">
    <property type="protein sequence ID" value="KYP67678.1"/>
    <property type="molecule type" value="Genomic_DNA"/>
</dbReference>
<dbReference type="AlphaFoldDB" id="A0A151TKV6"/>
<accession>A0A151TKV6</accession>
<dbReference type="Gene3D" id="3.30.420.10">
    <property type="entry name" value="Ribonuclease H-like superfamily/Ribonuclease H"/>
    <property type="match status" value="2"/>
</dbReference>
<gene>
    <name evidence="3" type="ORF">KK1_024030</name>
</gene>
<evidence type="ECO:0000313" key="3">
    <source>
        <dbReference type="EMBL" id="KYP67678.1"/>
    </source>
</evidence>
<dbReference type="Pfam" id="PF24626">
    <property type="entry name" value="SH3_Tf2-1"/>
    <property type="match status" value="1"/>
</dbReference>
<dbReference type="InterPro" id="IPR036397">
    <property type="entry name" value="RNaseH_sf"/>
</dbReference>
<name>A0A151TKV6_CAJCA</name>
<feature type="domain" description="Tf2-1-like SH3-like" evidence="2">
    <location>
        <begin position="301"/>
        <end position="341"/>
    </location>
</feature>
<evidence type="ECO:0000313" key="4">
    <source>
        <dbReference type="Proteomes" id="UP000075243"/>
    </source>
</evidence>
<dbReference type="InterPro" id="IPR012337">
    <property type="entry name" value="RNaseH-like_sf"/>
</dbReference>
<protein>
    <submittedName>
        <fullName evidence="3">Retrotransposable element Tf2</fullName>
    </submittedName>
</protein>
<dbReference type="Gene3D" id="1.10.340.70">
    <property type="match status" value="1"/>
</dbReference>
<evidence type="ECO:0000259" key="1">
    <source>
        <dbReference type="Pfam" id="PF17921"/>
    </source>
</evidence>